<evidence type="ECO:0000313" key="3">
    <source>
        <dbReference type="EMBL" id="MFC4525011.1"/>
    </source>
</evidence>
<dbReference type="InterPro" id="IPR000073">
    <property type="entry name" value="AB_hydrolase_1"/>
</dbReference>
<reference evidence="4" key="1">
    <citation type="journal article" date="2019" name="Int. J. Syst. Evol. Microbiol.">
        <title>The Global Catalogue of Microorganisms (GCM) 10K type strain sequencing project: providing services to taxonomists for standard genome sequencing and annotation.</title>
        <authorList>
            <consortium name="The Broad Institute Genomics Platform"/>
            <consortium name="The Broad Institute Genome Sequencing Center for Infectious Disease"/>
            <person name="Wu L."/>
            <person name="Ma J."/>
        </authorList>
    </citation>
    <scope>NUCLEOTIDE SEQUENCE [LARGE SCALE GENOMIC DNA]</scope>
    <source>
        <strain evidence="4">CCM 4481</strain>
    </source>
</reference>
<dbReference type="Pfam" id="PF00561">
    <property type="entry name" value="Abhydrolase_1"/>
    <property type="match status" value="1"/>
</dbReference>
<feature type="chain" id="PRO_5046517087" evidence="1">
    <location>
        <begin position="16"/>
        <end position="328"/>
    </location>
</feature>
<dbReference type="GO" id="GO:0016787">
    <property type="term" value="F:hydrolase activity"/>
    <property type="evidence" value="ECO:0007669"/>
    <property type="project" value="UniProtKB-KW"/>
</dbReference>
<keyword evidence="4" id="KW-1185">Reference proteome</keyword>
<dbReference type="InterPro" id="IPR029058">
    <property type="entry name" value="AB_hydrolase_fold"/>
</dbReference>
<dbReference type="Gene3D" id="3.40.50.1820">
    <property type="entry name" value="alpha/beta hydrolase"/>
    <property type="match status" value="1"/>
</dbReference>
<dbReference type="EMBL" id="JBHSGA010000001">
    <property type="protein sequence ID" value="MFC4525011.1"/>
    <property type="molecule type" value="Genomic_DNA"/>
</dbReference>
<name>A0ABV9BWM6_9GAMM</name>
<proteinExistence type="predicted"/>
<keyword evidence="3" id="KW-0378">Hydrolase</keyword>
<keyword evidence="1" id="KW-0732">Signal</keyword>
<dbReference type="PANTHER" id="PTHR43689">
    <property type="entry name" value="HYDROLASE"/>
    <property type="match status" value="1"/>
</dbReference>
<dbReference type="PRINTS" id="PR00111">
    <property type="entry name" value="ABHYDROLASE"/>
</dbReference>
<dbReference type="RefSeq" id="WP_266152407.1">
    <property type="nucleotide sequence ID" value="NZ_CP064028.1"/>
</dbReference>
<dbReference type="Proteomes" id="UP001595961">
    <property type="component" value="Unassembled WGS sequence"/>
</dbReference>
<organism evidence="3 4">
    <name type="scientific">Dyella halodurans</name>
    <dbReference type="NCBI Taxonomy" id="1920171"/>
    <lineage>
        <taxon>Bacteria</taxon>
        <taxon>Pseudomonadati</taxon>
        <taxon>Pseudomonadota</taxon>
        <taxon>Gammaproteobacteria</taxon>
        <taxon>Lysobacterales</taxon>
        <taxon>Rhodanobacteraceae</taxon>
        <taxon>Dyella</taxon>
    </lineage>
</organism>
<evidence type="ECO:0000256" key="1">
    <source>
        <dbReference type="SAM" id="SignalP"/>
    </source>
</evidence>
<evidence type="ECO:0000259" key="2">
    <source>
        <dbReference type="Pfam" id="PF00561"/>
    </source>
</evidence>
<evidence type="ECO:0000313" key="4">
    <source>
        <dbReference type="Proteomes" id="UP001595961"/>
    </source>
</evidence>
<accession>A0ABV9BWM6</accession>
<dbReference type="PANTHER" id="PTHR43689:SF8">
    <property type="entry name" value="ALPHA_BETA-HYDROLASES SUPERFAMILY PROTEIN"/>
    <property type="match status" value="1"/>
</dbReference>
<sequence>MQRRQFLGFSLSALAAGIVAGRTPTAAAHEANVVGPDSSRKEAQEWNASRRFLRTPFGNIAYADHGSGQVALFLHGFPLNSFQWRGAIERLSPYRRCLAPDSLGLGYTQVAEGVHITPATQVQMLIAWLDALSIRDVDIVANDSGGAIAQLFFTRHPDRVRTVLLTNCDVQNDCPPPAVIPVIDLAKKGRFAEEWLAPWVADKHLARSDKGLGGMTFTHPQRLADETIDMYLGPLVESPERRALTNAYAMGLAPNPLAGTEPLLRLSQKPVRIVWGTGDTIFSRDDAAYLDHALPRSQGVRWMEGAKLFFPEEFPDVIAEEACKLWAV</sequence>
<dbReference type="InterPro" id="IPR006311">
    <property type="entry name" value="TAT_signal"/>
</dbReference>
<dbReference type="PROSITE" id="PS51318">
    <property type="entry name" value="TAT"/>
    <property type="match status" value="1"/>
</dbReference>
<dbReference type="SUPFAM" id="SSF53474">
    <property type="entry name" value="alpha/beta-Hydrolases"/>
    <property type="match status" value="1"/>
</dbReference>
<gene>
    <name evidence="3" type="ORF">ACFO5W_00015</name>
</gene>
<feature type="signal peptide" evidence="1">
    <location>
        <begin position="1"/>
        <end position="15"/>
    </location>
</feature>
<comment type="caution">
    <text evidence="3">The sequence shown here is derived from an EMBL/GenBank/DDBJ whole genome shotgun (WGS) entry which is preliminary data.</text>
</comment>
<feature type="domain" description="AB hydrolase-1" evidence="2">
    <location>
        <begin position="72"/>
        <end position="301"/>
    </location>
</feature>
<protein>
    <submittedName>
        <fullName evidence="3">Alpha/beta fold hydrolase</fullName>
    </submittedName>
</protein>